<evidence type="ECO:0000313" key="2">
    <source>
        <dbReference type="Proteomes" id="UP001531446"/>
    </source>
</evidence>
<keyword evidence="2" id="KW-1185">Reference proteome</keyword>
<gene>
    <name evidence="1" type="ORF">CTG158_LOCUS33</name>
</gene>
<sequence>MGKLYIPIELSDEDEAKFRKIAFNKFSEKGKMTSKGNLKKAATEAFQDWITNNHNYLDK</sequence>
<protein>
    <submittedName>
        <fullName evidence="1">Uncharacterized protein</fullName>
    </submittedName>
</protein>
<dbReference type="EMBL" id="OX365879">
    <property type="protein sequence ID" value="CAI4043397.1"/>
    <property type="molecule type" value="Genomic_DNA"/>
</dbReference>
<organism evidence="1 2">
    <name type="scientific">uncultured archaeal virus</name>
    <dbReference type="NCBI Taxonomy" id="1960247"/>
    <lineage>
        <taxon>Viruses</taxon>
        <taxon>environmental samples</taxon>
    </lineage>
</organism>
<dbReference type="Proteomes" id="UP001531446">
    <property type="component" value="Segment"/>
</dbReference>
<proteinExistence type="predicted"/>
<accession>A0ABM9HVJ7</accession>
<evidence type="ECO:0000313" key="1">
    <source>
        <dbReference type="EMBL" id="CAI4043397.1"/>
    </source>
</evidence>
<reference evidence="1" key="1">
    <citation type="submission" date="2022-10" db="EMBL/GenBank/DDBJ databases">
        <authorList>
            <person name="Bize A."/>
        </authorList>
    </citation>
    <scope>NUCLEOTIDE SEQUENCE [LARGE SCALE GENOMIC DNA]</scope>
</reference>
<name>A0ABM9HVJ7_9VIRU</name>